<sequence>MFNFNIGVLGHVDSGKTSLSKALSEIASTAAFDKNPQSQERGITLDLGFSSFTIEAPGHIQSVRPDVERIQCTLVDCPGHASLIRTIIGGAQIIDLILLVVDVTKGIQTQTAECLVIGEITCKHLIVVLSKIDLLEESKRAANIEKMTKKLKVVLKTTTFANSPIVATSCSKHSDSFGIADLLNKISETIFNPVRSVNDPFLFAIDHCFAIKGKGTVLTGTVLQGSIKVDDVIELPGLSASKKVKSMQMFKQSVTAATAGDRLGICVTQFDPKLIERGIACAPGVANFAYCAVISVNKIRYFKGEVSSKAKFHITIGYETVLATITSFSSRGNFSFEDQFQYNEVLGGEEDGVQQQYLLLQFERPVLVVDGCKVIGSKLDMDAHGSNCRIAFWGVLLSYSHHKDYKENYLSNLKIYKQKTKTGTVERLVNINTVIVKNLFKKETDLSYFVNLRVTLSTGEVGVIESSFGQSGKVKVHIPDGLKDDSQTLLKRNSSSTSEKTVDDKVIIKDYTTPTHPVGMFGKIANKRGSVLLDVETSTGKNVIRHSDQIRVIEKNNNNRNSLLVSTWNKNDEEVKVEVDKSPSTSQVVPDLTDKTVCVDVDNGPNSLRNDEKSSMEEMLEDYQRETVEKTIPKSYSEVPGPRSLPIVGNTWRFAPVIGQYQISDLDKLMWSLFETYGKIVKVSGLIGHPDLLFVYDGDEIKKVFRGEEEMPRRPSMPSLHYYKEILRKDFFDGNAGVIGIHGPKWDEFRKQVQQIVLPPSTARKYIQPLNVIAGEFLERMEESLDENKELPDKFLYEIYKWALESVARVSLDTRLGCLDRNLNENSESQRIINSINTFFWNVSEVELKMPIWRFYKNKAFTKYIGALEDFRTLCMKYITRTVENISSRSAIDKQEEDISIVERIFLKTGNSKVAAVLALDLLLVGVDTTSIALASTLYQLSQNQDKQQKVYEELCSILPEAGSAIDSNAQENLHYLKACIKETLRMYPVIIGNGRSLSNDTVIGGYMVPKGTHIIFPHLVVSNIEEYFDQPHKFVPERWLKTEMAGCPIQHKKIHPFVTLPFGYGRRACLGRRFAEMELQILLAKIFRKYKVEYNYGSLTYEITPTYVPKEPLKFKLTLR</sequence>
<dbReference type="GO" id="GO:0004497">
    <property type="term" value="F:monooxygenase activity"/>
    <property type="evidence" value="ECO:0007669"/>
    <property type="project" value="UniProtKB-KW"/>
</dbReference>
<organism evidence="27 28">
    <name type="scientific">Photinus pyralis</name>
    <name type="common">Common eastern firefly</name>
    <name type="synonym">Lampyris pyralis</name>
    <dbReference type="NCBI Taxonomy" id="7054"/>
    <lineage>
        <taxon>Eukaryota</taxon>
        <taxon>Metazoa</taxon>
        <taxon>Ecdysozoa</taxon>
        <taxon>Arthropoda</taxon>
        <taxon>Hexapoda</taxon>
        <taxon>Insecta</taxon>
        <taxon>Pterygota</taxon>
        <taxon>Neoptera</taxon>
        <taxon>Endopterygota</taxon>
        <taxon>Coleoptera</taxon>
        <taxon>Polyphaga</taxon>
        <taxon>Elateriformia</taxon>
        <taxon>Elateroidea</taxon>
        <taxon>Lampyridae</taxon>
        <taxon>Lampyrinae</taxon>
        <taxon>Photinus</taxon>
    </lineage>
</organism>
<dbReference type="PANTHER" id="PTHR24279">
    <property type="entry name" value="CYTOCHROME P450"/>
    <property type="match status" value="1"/>
</dbReference>
<evidence type="ECO:0000256" key="1">
    <source>
        <dbReference type="ARBA" id="ARBA00001936"/>
    </source>
</evidence>
<dbReference type="InterPro" id="IPR002401">
    <property type="entry name" value="Cyt_P450_E_grp-I"/>
</dbReference>
<evidence type="ECO:0000259" key="26">
    <source>
        <dbReference type="PROSITE" id="PS51722"/>
    </source>
</evidence>
<dbReference type="GO" id="GO:0005737">
    <property type="term" value="C:cytoplasm"/>
    <property type="evidence" value="ECO:0007669"/>
    <property type="project" value="UniProtKB-SubCell"/>
</dbReference>
<keyword evidence="9" id="KW-0963">Cytoplasm</keyword>
<evidence type="ECO:0000256" key="19">
    <source>
        <dbReference type="ARBA" id="ARBA00023134"/>
    </source>
</evidence>
<dbReference type="GO" id="GO:0005525">
    <property type="term" value="F:GTP binding"/>
    <property type="evidence" value="ECO:0007669"/>
    <property type="project" value="UniProtKB-KW"/>
</dbReference>
<dbReference type="SUPFAM" id="SSF52540">
    <property type="entry name" value="P-loop containing nucleoside triphosphate hydrolases"/>
    <property type="match status" value="1"/>
</dbReference>
<dbReference type="Proteomes" id="UP000327044">
    <property type="component" value="Unassembled WGS sequence"/>
</dbReference>
<feature type="domain" description="Tr-type G" evidence="26">
    <location>
        <begin position="1"/>
        <end position="194"/>
    </location>
</feature>
<keyword evidence="15" id="KW-0648">Protein biosynthesis</keyword>
<evidence type="ECO:0000256" key="23">
    <source>
        <dbReference type="ARBA" id="ARBA00076506"/>
    </source>
</evidence>
<evidence type="ECO:0000256" key="10">
    <source>
        <dbReference type="ARBA" id="ARBA00022553"/>
    </source>
</evidence>
<keyword evidence="10" id="KW-0597">Phosphoprotein</keyword>
<evidence type="ECO:0000256" key="21">
    <source>
        <dbReference type="ARBA" id="ARBA00049117"/>
    </source>
</evidence>
<dbReference type="GO" id="GO:0005506">
    <property type="term" value="F:iron ion binding"/>
    <property type="evidence" value="ECO:0007669"/>
    <property type="project" value="InterPro"/>
</dbReference>
<dbReference type="InParanoid" id="A0A5N4AF60"/>
<comment type="cofactor">
    <cofactor evidence="1">
        <name>Mn(2+)</name>
        <dbReference type="ChEBI" id="CHEBI:29035"/>
    </cofactor>
</comment>
<dbReference type="InterPro" id="IPR050479">
    <property type="entry name" value="CYP11_CYP27_families"/>
</dbReference>
<dbReference type="GO" id="GO:0001514">
    <property type="term" value="P:selenocysteine incorporation"/>
    <property type="evidence" value="ECO:0007669"/>
    <property type="project" value="UniProtKB-ARBA"/>
</dbReference>
<dbReference type="FunFam" id="3.40.50.300:FF:000900">
    <property type="entry name" value="Eukaryotic elongation factor, selenocysteine-tRNA-specific"/>
    <property type="match status" value="1"/>
</dbReference>
<dbReference type="InterPro" id="IPR009000">
    <property type="entry name" value="Transl_B-barrel_sf"/>
</dbReference>
<keyword evidence="20" id="KW-0539">Nucleus</keyword>
<comment type="catalytic activity">
    <reaction evidence="21">
        <text>GTP + H2O = GDP + phosphate + H(+)</text>
        <dbReference type="Rhea" id="RHEA:19669"/>
        <dbReference type="ChEBI" id="CHEBI:15377"/>
        <dbReference type="ChEBI" id="CHEBI:15378"/>
        <dbReference type="ChEBI" id="CHEBI:37565"/>
        <dbReference type="ChEBI" id="CHEBI:43474"/>
        <dbReference type="ChEBI" id="CHEBI:58189"/>
    </reaction>
    <physiologicalReaction direction="left-to-right" evidence="21">
        <dbReference type="Rhea" id="RHEA:19670"/>
    </physiologicalReaction>
</comment>
<dbReference type="InterPro" id="IPR001128">
    <property type="entry name" value="Cyt_P450"/>
</dbReference>
<name>A0A5N4AF60_PHOPY</name>
<evidence type="ECO:0000256" key="17">
    <source>
        <dbReference type="ARBA" id="ARBA00023004"/>
    </source>
</evidence>
<evidence type="ECO:0000256" key="13">
    <source>
        <dbReference type="ARBA" id="ARBA00022741"/>
    </source>
</evidence>
<protein>
    <recommendedName>
        <fullName evidence="7">Selenocysteine-specific elongation factor</fullName>
    </recommendedName>
    <alternativeName>
        <fullName evidence="24">Elongation factor sec</fullName>
    </alternativeName>
    <alternativeName>
        <fullName evidence="23">Eukaryotic elongation factor, selenocysteine-tRNA-specific</fullName>
    </alternativeName>
</protein>
<dbReference type="PROSITE" id="PS51722">
    <property type="entry name" value="G_TR_2"/>
    <property type="match status" value="1"/>
</dbReference>
<evidence type="ECO:0000256" key="3">
    <source>
        <dbReference type="ARBA" id="ARBA00001971"/>
    </source>
</evidence>
<dbReference type="CDD" id="cd03696">
    <property type="entry name" value="SelB_II"/>
    <property type="match status" value="1"/>
</dbReference>
<comment type="caution">
    <text evidence="27">The sequence shown here is derived from an EMBL/GenBank/DDBJ whole genome shotgun (WGS) entry which is preliminary data.</text>
</comment>
<comment type="cofactor">
    <cofactor evidence="2">
        <name>Mg(2+)</name>
        <dbReference type="ChEBI" id="CHEBI:18420"/>
    </cofactor>
</comment>
<dbReference type="Pfam" id="PF00067">
    <property type="entry name" value="p450"/>
    <property type="match status" value="1"/>
</dbReference>
<dbReference type="PRINTS" id="PR00463">
    <property type="entry name" value="EP450I"/>
</dbReference>
<dbReference type="Gene3D" id="2.40.30.10">
    <property type="entry name" value="Translation factors"/>
    <property type="match status" value="2"/>
</dbReference>
<dbReference type="InterPro" id="IPR027417">
    <property type="entry name" value="P-loop_NTPase"/>
</dbReference>
<evidence type="ECO:0000256" key="5">
    <source>
        <dbReference type="ARBA" id="ARBA00004496"/>
    </source>
</evidence>
<evidence type="ECO:0000256" key="7">
    <source>
        <dbReference type="ARBA" id="ARBA00015953"/>
    </source>
</evidence>
<dbReference type="Pfam" id="PF00009">
    <property type="entry name" value="GTP_EFTU"/>
    <property type="match status" value="1"/>
</dbReference>
<keyword evidence="13" id="KW-0547">Nucleotide-binding</keyword>
<keyword evidence="11 25" id="KW-0349">Heme</keyword>
<keyword evidence="14" id="KW-0378">Hydrolase</keyword>
<dbReference type="InterPro" id="IPR049393">
    <property type="entry name" value="eEFSec_III"/>
</dbReference>
<dbReference type="FunFam" id="1.10.630.10:FF:000006">
    <property type="entry name" value="Cytochrome P450 302a1, mitochondrial"/>
    <property type="match status" value="1"/>
</dbReference>
<comment type="subcellular location">
    <subcellularLocation>
        <location evidence="5">Cytoplasm</location>
    </subcellularLocation>
    <subcellularLocation>
        <location evidence="4">Nucleus</location>
    </subcellularLocation>
</comment>
<evidence type="ECO:0000256" key="16">
    <source>
        <dbReference type="ARBA" id="ARBA00023002"/>
    </source>
</evidence>
<feature type="binding site" description="axial binding residue" evidence="25">
    <location>
        <position position="1070"/>
    </location>
    <ligand>
        <name>heme</name>
        <dbReference type="ChEBI" id="CHEBI:30413"/>
    </ligand>
    <ligandPart>
        <name>Fe</name>
        <dbReference type="ChEBI" id="CHEBI:18248"/>
    </ligandPart>
</feature>
<evidence type="ECO:0000256" key="12">
    <source>
        <dbReference type="ARBA" id="ARBA00022723"/>
    </source>
</evidence>
<dbReference type="GO" id="GO:0020037">
    <property type="term" value="F:heme binding"/>
    <property type="evidence" value="ECO:0007669"/>
    <property type="project" value="InterPro"/>
</dbReference>
<dbReference type="PANTHER" id="PTHR24279:SF120">
    <property type="entry name" value="CYTOCHROME P450"/>
    <property type="match status" value="1"/>
</dbReference>
<evidence type="ECO:0000256" key="6">
    <source>
        <dbReference type="ARBA" id="ARBA00010617"/>
    </source>
</evidence>
<dbReference type="CDD" id="cd04094">
    <property type="entry name" value="eSelB_III"/>
    <property type="match status" value="1"/>
</dbReference>
<evidence type="ECO:0000256" key="4">
    <source>
        <dbReference type="ARBA" id="ARBA00004123"/>
    </source>
</evidence>
<dbReference type="Gene3D" id="3.40.50.300">
    <property type="entry name" value="P-loop containing nucleotide triphosphate hydrolases"/>
    <property type="match status" value="1"/>
</dbReference>
<keyword evidence="12 25" id="KW-0479">Metal-binding</keyword>
<dbReference type="GO" id="GO:0003924">
    <property type="term" value="F:GTPase activity"/>
    <property type="evidence" value="ECO:0007669"/>
    <property type="project" value="InterPro"/>
</dbReference>
<dbReference type="GO" id="GO:0005634">
    <property type="term" value="C:nucleus"/>
    <property type="evidence" value="ECO:0007669"/>
    <property type="project" value="UniProtKB-SubCell"/>
</dbReference>
<comment type="cofactor">
    <cofactor evidence="3 25">
        <name>heme</name>
        <dbReference type="ChEBI" id="CHEBI:30413"/>
    </cofactor>
</comment>
<keyword evidence="8" id="KW-0488">Methylation</keyword>
<proteinExistence type="inferred from homology"/>
<evidence type="ECO:0000256" key="18">
    <source>
        <dbReference type="ARBA" id="ARBA00023033"/>
    </source>
</evidence>
<dbReference type="InterPro" id="IPR017972">
    <property type="entry name" value="Cyt_P450_CS"/>
</dbReference>
<dbReference type="InterPro" id="IPR049394">
    <property type="entry name" value="eEFSec_C"/>
</dbReference>
<keyword evidence="19" id="KW-0342">GTP-binding</keyword>
<dbReference type="SUPFAM" id="SSF50447">
    <property type="entry name" value="Translation proteins"/>
    <property type="match status" value="1"/>
</dbReference>
<dbReference type="GO" id="GO:0016705">
    <property type="term" value="F:oxidoreductase activity, acting on paired donors, with incorporation or reduction of molecular oxygen"/>
    <property type="evidence" value="ECO:0007669"/>
    <property type="project" value="InterPro"/>
</dbReference>
<dbReference type="PROSITE" id="PS00086">
    <property type="entry name" value="CYTOCHROME_P450"/>
    <property type="match status" value="1"/>
</dbReference>
<gene>
    <name evidence="27" type="ORF">PPYR_09997</name>
</gene>
<keyword evidence="18" id="KW-0503">Monooxygenase</keyword>
<evidence type="ECO:0000256" key="8">
    <source>
        <dbReference type="ARBA" id="ARBA00022481"/>
    </source>
</evidence>
<keyword evidence="28" id="KW-1185">Reference proteome</keyword>
<evidence type="ECO:0000256" key="20">
    <source>
        <dbReference type="ARBA" id="ARBA00023242"/>
    </source>
</evidence>
<accession>A0A5N4AF60</accession>
<dbReference type="Gene3D" id="1.10.630.10">
    <property type="entry name" value="Cytochrome P450"/>
    <property type="match status" value="1"/>
</dbReference>
<reference evidence="27 28" key="1">
    <citation type="journal article" date="2018" name="Elife">
        <title>Firefly genomes illuminate parallel origins of bioluminescence in beetles.</title>
        <authorList>
            <person name="Fallon T.R."/>
            <person name="Lower S.E."/>
            <person name="Chang C.H."/>
            <person name="Bessho-Uehara M."/>
            <person name="Martin G.J."/>
            <person name="Bewick A.J."/>
            <person name="Behringer M."/>
            <person name="Debat H.J."/>
            <person name="Wong I."/>
            <person name="Day J.C."/>
            <person name="Suvorov A."/>
            <person name="Silva C.J."/>
            <person name="Stanger-Hall K.F."/>
            <person name="Hall D.W."/>
            <person name="Schmitz R.J."/>
            <person name="Nelson D.R."/>
            <person name="Lewis S.M."/>
            <person name="Shigenobu S."/>
            <person name="Bybee S.M."/>
            <person name="Larracuente A.M."/>
            <person name="Oba Y."/>
            <person name="Weng J.K."/>
        </authorList>
    </citation>
    <scope>NUCLEOTIDE SEQUENCE [LARGE SCALE GENOMIC DNA]</scope>
    <source>
        <strain evidence="27">1611_PpyrPB1</strain>
        <tissue evidence="27">Whole body</tissue>
    </source>
</reference>
<dbReference type="InterPro" id="IPR036396">
    <property type="entry name" value="Cyt_P450_sf"/>
</dbReference>
<evidence type="ECO:0000256" key="2">
    <source>
        <dbReference type="ARBA" id="ARBA00001946"/>
    </source>
</evidence>
<dbReference type="FunFam" id="2.40.30.10:FF:000052">
    <property type="entry name" value="Selenocysteine-specific elongation factor EF-Sec"/>
    <property type="match status" value="1"/>
</dbReference>
<dbReference type="Pfam" id="PF03144">
    <property type="entry name" value="GTP_EFTU_D2"/>
    <property type="match status" value="1"/>
</dbReference>
<dbReference type="CDD" id="cd11054">
    <property type="entry name" value="CYP24A1-like"/>
    <property type="match status" value="1"/>
</dbReference>
<dbReference type="InterPro" id="IPR004161">
    <property type="entry name" value="EFTu-like_2"/>
</dbReference>
<dbReference type="InterPro" id="IPR000795">
    <property type="entry name" value="T_Tr_GTP-bd_dom"/>
</dbReference>
<evidence type="ECO:0000256" key="25">
    <source>
        <dbReference type="PIRSR" id="PIRSR602401-1"/>
    </source>
</evidence>
<keyword evidence="17 25" id="KW-0408">Iron</keyword>
<comment type="function">
    <text evidence="22">Translation factor required for the incorporation of the rare amino acid selenocysteine encoded by UGA codons. Replaces the eRF1-eRF3-GTP ternary complex for the insertion of selenocysteine directed by the UGA codon. Insertion of selenocysteine at UGA codons is mediated by SECISBP2 and EEFSEC: SECISBP2 (1) specifically binds the SECIS sequence once the 80S ribosome encounters an in-frame UGA codon and (2) contacts the RPS27A/eS31 of the 40S ribosome before ribosome stalling. (3) GTP-bound EEFSEC then delivers selenocysteinyl-tRNA(Sec) to the 80S ribosome and adopts a preaccommodated state conformation. (4) After GTP hydrolysis, EEFSEC dissociates from the assembly, selenocysteinyl-tRNA(Sec) accommodates, and peptide bond synthesis and selenoprotein elongation occur.</text>
</comment>
<dbReference type="Pfam" id="PF21208">
    <property type="entry name" value="euk_SelB_III"/>
    <property type="match status" value="1"/>
</dbReference>
<keyword evidence="16" id="KW-0560">Oxidoreductase</keyword>
<evidence type="ECO:0000256" key="15">
    <source>
        <dbReference type="ARBA" id="ARBA00022917"/>
    </source>
</evidence>
<evidence type="ECO:0000256" key="14">
    <source>
        <dbReference type="ARBA" id="ARBA00022801"/>
    </source>
</evidence>
<evidence type="ECO:0000313" key="28">
    <source>
        <dbReference type="Proteomes" id="UP000327044"/>
    </source>
</evidence>
<dbReference type="PRINTS" id="PR00385">
    <property type="entry name" value="P450"/>
</dbReference>
<evidence type="ECO:0000256" key="9">
    <source>
        <dbReference type="ARBA" id="ARBA00022490"/>
    </source>
</evidence>
<comment type="similarity">
    <text evidence="6">Belongs to the cytochrome P450 family.</text>
</comment>
<dbReference type="SUPFAM" id="SSF48264">
    <property type="entry name" value="Cytochrome P450"/>
    <property type="match status" value="1"/>
</dbReference>
<evidence type="ECO:0000313" key="27">
    <source>
        <dbReference type="EMBL" id="KAB0795936.1"/>
    </source>
</evidence>
<dbReference type="EMBL" id="VVIM01000007">
    <property type="protein sequence ID" value="KAB0795936.1"/>
    <property type="molecule type" value="Genomic_DNA"/>
</dbReference>
<evidence type="ECO:0000256" key="22">
    <source>
        <dbReference type="ARBA" id="ARBA00054716"/>
    </source>
</evidence>
<dbReference type="CDD" id="cd01889">
    <property type="entry name" value="SelB_euk"/>
    <property type="match status" value="1"/>
</dbReference>
<dbReference type="AlphaFoldDB" id="A0A5N4AF60"/>
<dbReference type="Pfam" id="PF21131">
    <property type="entry name" value="eEFSec_4th"/>
    <property type="match status" value="1"/>
</dbReference>
<evidence type="ECO:0000256" key="24">
    <source>
        <dbReference type="ARBA" id="ARBA00082387"/>
    </source>
</evidence>
<evidence type="ECO:0000256" key="11">
    <source>
        <dbReference type="ARBA" id="ARBA00022617"/>
    </source>
</evidence>